<proteinExistence type="predicted"/>
<protein>
    <submittedName>
        <fullName evidence="1">Uncharacterized protein</fullName>
    </submittedName>
</protein>
<accession>A0A6C0DKQ5</accession>
<organism evidence="1">
    <name type="scientific">viral metagenome</name>
    <dbReference type="NCBI Taxonomy" id="1070528"/>
    <lineage>
        <taxon>unclassified sequences</taxon>
        <taxon>metagenomes</taxon>
        <taxon>organismal metagenomes</taxon>
    </lineage>
</organism>
<dbReference type="AlphaFoldDB" id="A0A6C0DKQ5"/>
<sequence length="111" mass="13525">MSEISELFKSFKPFEYPFDKKIENMFDEKFWDFKQLIINGKFYAYSRTTKLILELFIKDEGEEYSDRAFKLFGMRGEGKSIIRGRKIPEKVLKWCLKNKIQIFKNKPLYWL</sequence>
<dbReference type="EMBL" id="MN739628">
    <property type="protein sequence ID" value="QHT16922.1"/>
    <property type="molecule type" value="Genomic_DNA"/>
</dbReference>
<evidence type="ECO:0000313" key="1">
    <source>
        <dbReference type="EMBL" id="QHT16922.1"/>
    </source>
</evidence>
<name>A0A6C0DKQ5_9ZZZZ</name>
<reference evidence="1" key="1">
    <citation type="journal article" date="2020" name="Nature">
        <title>Giant virus diversity and host interactions through global metagenomics.</title>
        <authorList>
            <person name="Schulz F."/>
            <person name="Roux S."/>
            <person name="Paez-Espino D."/>
            <person name="Jungbluth S."/>
            <person name="Walsh D.A."/>
            <person name="Denef V.J."/>
            <person name="McMahon K.D."/>
            <person name="Konstantinidis K.T."/>
            <person name="Eloe-Fadrosh E.A."/>
            <person name="Kyrpides N.C."/>
            <person name="Woyke T."/>
        </authorList>
    </citation>
    <scope>NUCLEOTIDE SEQUENCE</scope>
    <source>
        <strain evidence="1">GVMAG-M-3300023174-207</strain>
    </source>
</reference>